<feature type="transmembrane region" description="Helical" evidence="6">
    <location>
        <begin position="77"/>
        <end position="94"/>
    </location>
</feature>
<dbReference type="Proteomes" id="UP000305709">
    <property type="component" value="Unassembled WGS sequence"/>
</dbReference>
<keyword evidence="9" id="KW-1185">Reference proteome</keyword>
<keyword evidence="5 6" id="KW-0472">Membrane</keyword>
<feature type="transmembrane region" description="Helical" evidence="6">
    <location>
        <begin position="263"/>
        <end position="281"/>
    </location>
</feature>
<comment type="subcellular location">
    <subcellularLocation>
        <location evidence="1">Membrane</location>
        <topology evidence="1">Multi-pass membrane protein</topology>
    </subcellularLocation>
</comment>
<comment type="caution">
    <text evidence="8">The sequence shown here is derived from an EMBL/GenBank/DDBJ whole genome shotgun (WGS) entry which is preliminary data.</text>
</comment>
<reference evidence="8 9" key="1">
    <citation type="submission" date="2019-06" db="EMBL/GenBank/DDBJ databases">
        <authorList>
            <person name="Jiang L."/>
        </authorList>
    </citation>
    <scope>NUCLEOTIDE SEQUENCE [LARGE SCALE GENOMIC DNA]</scope>
    <source>
        <strain evidence="8 9">YIM 48858</strain>
    </source>
</reference>
<name>A0A5C4N4D0_9RHOB</name>
<evidence type="ECO:0000313" key="8">
    <source>
        <dbReference type="EMBL" id="TNC62291.1"/>
    </source>
</evidence>
<dbReference type="InterPro" id="IPR037185">
    <property type="entry name" value="EmrE-like"/>
</dbReference>
<sequence length="298" mass="30373">MTLTPNRRGAALMTAAMAGFTLSDACMKALGAEWPLFQSLFLRGCGTTALLTLMAWRMGQLRRPAMRDLRLVGVRSLCEIAASWFYLTAVLLLPLANVAAIHQAVPLTVTLAGMLVLGERVRPAALLAVLAGFGGVLLIIRPGAEGFTPATLLVLGSVAAVTVRDLVSRTISPAVPSLLVAAVGALGVTVFSAVGAAFVDWQPLSGPAALALGGTMLGVLGGYVASVGAMRVGEIAAVTPFRYTALLMAIALGALMFGTLPDAPTLAGAAVVVAAGAWTLMRGGGARLRPEEEASPGA</sequence>
<organism evidence="8 9">
    <name type="scientific">Rubellimicrobium roseum</name>
    <dbReference type="NCBI Taxonomy" id="687525"/>
    <lineage>
        <taxon>Bacteria</taxon>
        <taxon>Pseudomonadati</taxon>
        <taxon>Pseudomonadota</taxon>
        <taxon>Alphaproteobacteria</taxon>
        <taxon>Rhodobacterales</taxon>
        <taxon>Roseobacteraceae</taxon>
        <taxon>Rubellimicrobium</taxon>
    </lineage>
</organism>
<feature type="transmembrane region" description="Helical" evidence="6">
    <location>
        <begin position="124"/>
        <end position="140"/>
    </location>
</feature>
<feature type="transmembrane region" description="Helical" evidence="6">
    <location>
        <begin position="178"/>
        <end position="198"/>
    </location>
</feature>
<dbReference type="RefSeq" id="WP_139083536.1">
    <property type="nucleotide sequence ID" value="NZ_VDFV01000058.1"/>
</dbReference>
<dbReference type="Pfam" id="PF00892">
    <property type="entry name" value="EamA"/>
    <property type="match status" value="1"/>
</dbReference>
<proteinExistence type="inferred from homology"/>
<feature type="transmembrane region" description="Helical" evidence="6">
    <location>
        <begin position="100"/>
        <end position="117"/>
    </location>
</feature>
<evidence type="ECO:0000256" key="1">
    <source>
        <dbReference type="ARBA" id="ARBA00004141"/>
    </source>
</evidence>
<dbReference type="PANTHER" id="PTHR22911">
    <property type="entry name" value="ACYL-MALONYL CONDENSING ENZYME-RELATED"/>
    <property type="match status" value="1"/>
</dbReference>
<comment type="similarity">
    <text evidence="2">Belongs to the drug/metabolite transporter (DMT) superfamily. 10 TMS drug/metabolite exporter (DME) (TC 2.A.7.3) family.</text>
</comment>
<evidence type="ECO:0000256" key="2">
    <source>
        <dbReference type="ARBA" id="ARBA00009853"/>
    </source>
</evidence>
<dbReference type="InterPro" id="IPR000620">
    <property type="entry name" value="EamA_dom"/>
</dbReference>
<dbReference type="GO" id="GO:0016020">
    <property type="term" value="C:membrane"/>
    <property type="evidence" value="ECO:0007669"/>
    <property type="project" value="UniProtKB-SubCell"/>
</dbReference>
<dbReference type="AlphaFoldDB" id="A0A5C4N4D0"/>
<feature type="transmembrane region" description="Helical" evidence="6">
    <location>
        <begin position="146"/>
        <end position="166"/>
    </location>
</feature>
<gene>
    <name evidence="8" type="ORF">FHG71_20380</name>
</gene>
<dbReference type="SUPFAM" id="SSF103481">
    <property type="entry name" value="Multidrug resistance efflux transporter EmrE"/>
    <property type="match status" value="2"/>
</dbReference>
<dbReference type="EMBL" id="VDFV01000058">
    <property type="protein sequence ID" value="TNC62291.1"/>
    <property type="molecule type" value="Genomic_DNA"/>
</dbReference>
<evidence type="ECO:0000256" key="3">
    <source>
        <dbReference type="ARBA" id="ARBA00022692"/>
    </source>
</evidence>
<accession>A0A5C4N4D0</accession>
<feature type="domain" description="EamA" evidence="7">
    <location>
        <begin position="8"/>
        <end position="140"/>
    </location>
</feature>
<keyword evidence="3 6" id="KW-0812">Transmembrane</keyword>
<dbReference type="PANTHER" id="PTHR22911:SF6">
    <property type="entry name" value="SOLUTE CARRIER FAMILY 35 MEMBER G1"/>
    <property type="match status" value="1"/>
</dbReference>
<keyword evidence="4 6" id="KW-1133">Transmembrane helix</keyword>
<evidence type="ECO:0000259" key="7">
    <source>
        <dbReference type="Pfam" id="PF00892"/>
    </source>
</evidence>
<dbReference type="OrthoDB" id="7165334at2"/>
<evidence type="ECO:0000256" key="6">
    <source>
        <dbReference type="SAM" id="Phobius"/>
    </source>
</evidence>
<feature type="transmembrane region" description="Helical" evidence="6">
    <location>
        <begin position="241"/>
        <end position="257"/>
    </location>
</feature>
<evidence type="ECO:0000256" key="5">
    <source>
        <dbReference type="ARBA" id="ARBA00023136"/>
    </source>
</evidence>
<protein>
    <submittedName>
        <fullName evidence="8">DMT family transporter</fullName>
    </submittedName>
</protein>
<evidence type="ECO:0000256" key="4">
    <source>
        <dbReference type="ARBA" id="ARBA00022989"/>
    </source>
</evidence>
<evidence type="ECO:0000313" key="9">
    <source>
        <dbReference type="Proteomes" id="UP000305709"/>
    </source>
</evidence>
<feature type="transmembrane region" description="Helical" evidence="6">
    <location>
        <begin position="210"/>
        <end position="229"/>
    </location>
</feature>